<organism evidence="8 9">
    <name type="scientific">Treponema brennaborense (strain DSM 12168 / CIP 105900 / DD5/3)</name>
    <dbReference type="NCBI Taxonomy" id="906968"/>
    <lineage>
        <taxon>Bacteria</taxon>
        <taxon>Pseudomonadati</taxon>
        <taxon>Spirochaetota</taxon>
        <taxon>Spirochaetia</taxon>
        <taxon>Spirochaetales</taxon>
        <taxon>Treponemataceae</taxon>
        <taxon>Treponema</taxon>
    </lineage>
</organism>
<gene>
    <name evidence="8" type="ordered locus">Trebr_1639</name>
</gene>
<evidence type="ECO:0000256" key="1">
    <source>
        <dbReference type="ARBA" id="ARBA00004202"/>
    </source>
</evidence>
<dbReference type="PANTHER" id="PTHR37316:SF3">
    <property type="entry name" value="TEICHOIC ACID GLYCEROL-PHOSPHATE TRANSFERASE"/>
    <property type="match status" value="1"/>
</dbReference>
<proteinExistence type="inferred from homology"/>
<keyword evidence="5" id="KW-0777">Teichoic acid biosynthesis</keyword>
<dbReference type="GO" id="GO:0005886">
    <property type="term" value="C:plasma membrane"/>
    <property type="evidence" value="ECO:0007669"/>
    <property type="project" value="UniProtKB-SubCell"/>
</dbReference>
<evidence type="ECO:0000256" key="3">
    <source>
        <dbReference type="ARBA" id="ARBA00022475"/>
    </source>
</evidence>
<dbReference type="InterPro" id="IPR043148">
    <property type="entry name" value="TagF_C"/>
</dbReference>
<evidence type="ECO:0000256" key="7">
    <source>
        <dbReference type="SAM" id="Phobius"/>
    </source>
</evidence>
<dbReference type="Gene3D" id="3.40.50.12580">
    <property type="match status" value="1"/>
</dbReference>
<dbReference type="RefSeq" id="WP_013758767.1">
    <property type="nucleotide sequence ID" value="NC_015500.1"/>
</dbReference>
<dbReference type="HOGENOM" id="CLU_029598_1_0_12"/>
<protein>
    <submittedName>
        <fullName evidence="8">CDP-glycerol:poly(Glycerophosphate)glycerophosphotransferase</fullName>
    </submittedName>
</protein>
<reference evidence="9" key="1">
    <citation type="submission" date="2011-04" db="EMBL/GenBank/DDBJ databases">
        <title>The complete genome of Treponema brennaborense DSM 12168.</title>
        <authorList>
            <person name="Lucas S."/>
            <person name="Han J."/>
            <person name="Lapidus A."/>
            <person name="Bruce D."/>
            <person name="Goodwin L."/>
            <person name="Pitluck S."/>
            <person name="Peters L."/>
            <person name="Kyrpides N."/>
            <person name="Mavromatis K."/>
            <person name="Ivanova N."/>
            <person name="Mikhailova N."/>
            <person name="Pagani I."/>
            <person name="Teshima H."/>
            <person name="Detter J.C."/>
            <person name="Tapia R."/>
            <person name="Han C."/>
            <person name="Land M."/>
            <person name="Hauser L."/>
            <person name="Markowitz V."/>
            <person name="Cheng J.-F."/>
            <person name="Hugenholtz P."/>
            <person name="Woyke T."/>
            <person name="Wu D."/>
            <person name="Gronow S."/>
            <person name="Wellnitz S."/>
            <person name="Brambilla E."/>
            <person name="Klenk H.-P."/>
            <person name="Eisen J.A."/>
        </authorList>
    </citation>
    <scope>NUCLEOTIDE SEQUENCE [LARGE SCALE GENOMIC DNA]</scope>
    <source>
        <strain evidence="9">DSM 12168 / CIP 105900 / DD5/3</strain>
    </source>
</reference>
<dbReference type="InterPro" id="IPR007554">
    <property type="entry name" value="Glycerophosphate_synth"/>
</dbReference>
<sequence length="385" mass="45393">MSFIHYLIKQIIHFILHIYWIFPVKKNRITLLNDMSYTYGDSMKYLNQYLRDQKINDYEVIFPVHELAFSVGEGCIAVKKNTLLFFYYILTSSVVITNAGGISYLPFKRGQFAISTWHGGGPYKKTGNALYHNKWYEKEMRMHRKNTKFILSSCKYFTDIEAKAMLFNEAACISSGMPRNDIFFKNDVSIRKRVFDYCSIDLNSKLILFAPTFRTDPKDFTDSKKYHVSDLDMERTIKAIKKRFGDYNWQFGIRLHPKLKDVELDISNVINLTAYPDIQELLYSADVLITDYSSLMWDYSLTKKPCFLYADDIDEYEREHGFYMPSKKWPYPIARNNDEMVNLILTFDYEKYKKDIKLHHEECGSFEEGHACEVTINLIKNAIIK</sequence>
<comment type="similarity">
    <text evidence="2">Belongs to the CDP-glycerol glycerophosphotransferase family.</text>
</comment>
<dbReference type="STRING" id="906968.Trebr_1639"/>
<dbReference type="GO" id="GO:0047355">
    <property type="term" value="F:CDP-glycerol glycerophosphotransferase activity"/>
    <property type="evidence" value="ECO:0007669"/>
    <property type="project" value="InterPro"/>
</dbReference>
<feature type="transmembrane region" description="Helical" evidence="7">
    <location>
        <begin position="85"/>
        <end position="107"/>
    </location>
</feature>
<keyword evidence="9" id="KW-1185">Reference proteome</keyword>
<keyword evidence="6 7" id="KW-0472">Membrane</keyword>
<accession>F4LPR6</accession>
<dbReference type="InterPro" id="IPR051612">
    <property type="entry name" value="Teichoic_Acid_Biosynth"/>
</dbReference>
<keyword evidence="7" id="KW-0812">Transmembrane</keyword>
<evidence type="ECO:0000256" key="2">
    <source>
        <dbReference type="ARBA" id="ARBA00010488"/>
    </source>
</evidence>
<dbReference type="PANTHER" id="PTHR37316">
    <property type="entry name" value="TEICHOIC ACID GLYCEROL-PHOSPHATE PRIMASE"/>
    <property type="match status" value="1"/>
</dbReference>
<evidence type="ECO:0000256" key="5">
    <source>
        <dbReference type="ARBA" id="ARBA00022944"/>
    </source>
</evidence>
<evidence type="ECO:0000313" key="8">
    <source>
        <dbReference type="EMBL" id="AEE17062.1"/>
    </source>
</evidence>
<name>F4LPR6_TREBD</name>
<evidence type="ECO:0000256" key="4">
    <source>
        <dbReference type="ARBA" id="ARBA00022679"/>
    </source>
</evidence>
<dbReference type="GO" id="GO:0019350">
    <property type="term" value="P:teichoic acid biosynthetic process"/>
    <property type="evidence" value="ECO:0007669"/>
    <property type="project" value="UniProtKB-KW"/>
</dbReference>
<dbReference type="InterPro" id="IPR043149">
    <property type="entry name" value="TagF_N"/>
</dbReference>
<dbReference type="Gene3D" id="3.40.50.11820">
    <property type="match status" value="1"/>
</dbReference>
<dbReference type="Proteomes" id="UP000006546">
    <property type="component" value="Chromosome"/>
</dbReference>
<dbReference type="OrthoDB" id="396512at2"/>
<keyword evidence="4" id="KW-0808">Transferase</keyword>
<dbReference type="Pfam" id="PF04464">
    <property type="entry name" value="Glyphos_transf"/>
    <property type="match status" value="1"/>
</dbReference>
<dbReference type="EMBL" id="CP002696">
    <property type="protein sequence ID" value="AEE17062.1"/>
    <property type="molecule type" value="Genomic_DNA"/>
</dbReference>
<dbReference type="KEGG" id="tbe:Trebr_1639"/>
<dbReference type="eggNOG" id="COG1887">
    <property type="taxonomic scope" value="Bacteria"/>
</dbReference>
<comment type="subcellular location">
    <subcellularLocation>
        <location evidence="1">Cell membrane</location>
        <topology evidence="1">Peripheral membrane protein</topology>
    </subcellularLocation>
</comment>
<keyword evidence="7" id="KW-1133">Transmembrane helix</keyword>
<evidence type="ECO:0000313" key="9">
    <source>
        <dbReference type="Proteomes" id="UP000006546"/>
    </source>
</evidence>
<keyword evidence="3" id="KW-1003">Cell membrane</keyword>
<dbReference type="SUPFAM" id="SSF53756">
    <property type="entry name" value="UDP-Glycosyltransferase/glycogen phosphorylase"/>
    <property type="match status" value="1"/>
</dbReference>
<dbReference type="AlphaFoldDB" id="F4LPR6"/>
<evidence type="ECO:0000256" key="6">
    <source>
        <dbReference type="ARBA" id="ARBA00023136"/>
    </source>
</evidence>